<dbReference type="Proteomes" id="UP000026962">
    <property type="component" value="Chromosome 6"/>
</dbReference>
<name>A0A0E0LCV4_ORYPU</name>
<evidence type="ECO:0000313" key="1">
    <source>
        <dbReference type="EnsemblPlants" id="OPUNC06G17290.1"/>
    </source>
</evidence>
<protein>
    <submittedName>
        <fullName evidence="1">Uncharacterized protein</fullName>
    </submittedName>
</protein>
<accession>A0A0E0LCV4</accession>
<reference evidence="1" key="2">
    <citation type="submission" date="2018-05" db="EMBL/GenBank/DDBJ databases">
        <title>OpunRS2 (Oryza punctata Reference Sequence Version 2).</title>
        <authorList>
            <person name="Zhang J."/>
            <person name="Kudrna D."/>
            <person name="Lee S."/>
            <person name="Talag J."/>
            <person name="Welchert J."/>
            <person name="Wing R.A."/>
        </authorList>
    </citation>
    <scope>NUCLEOTIDE SEQUENCE [LARGE SCALE GENOMIC DNA]</scope>
</reference>
<dbReference type="Gramene" id="OPUNC06G17290.1">
    <property type="protein sequence ID" value="OPUNC06G17290.1"/>
    <property type="gene ID" value="OPUNC06G17290"/>
</dbReference>
<keyword evidence="2" id="KW-1185">Reference proteome</keyword>
<proteinExistence type="predicted"/>
<reference evidence="1" key="1">
    <citation type="submission" date="2015-04" db="UniProtKB">
        <authorList>
            <consortium name="EnsemblPlants"/>
        </authorList>
    </citation>
    <scope>IDENTIFICATION</scope>
</reference>
<sequence>MDEKDIWPKVGYDSIIDLKMVSRLDQEQTLAIRKIMDHTLNQVEELMLLFRGSNYRRIRRIVERQYTQRWFQSELIHILDV</sequence>
<dbReference type="OMA" id="MDAPTHR"/>
<dbReference type="EnsemblPlants" id="OPUNC06G17290.1">
    <property type="protein sequence ID" value="OPUNC06G17290.1"/>
    <property type="gene ID" value="OPUNC06G17290"/>
</dbReference>
<dbReference type="HOGENOM" id="CLU_2577999_0_0_1"/>
<evidence type="ECO:0000313" key="2">
    <source>
        <dbReference type="Proteomes" id="UP000026962"/>
    </source>
</evidence>
<organism evidence="1">
    <name type="scientific">Oryza punctata</name>
    <name type="common">Red rice</name>
    <dbReference type="NCBI Taxonomy" id="4537"/>
    <lineage>
        <taxon>Eukaryota</taxon>
        <taxon>Viridiplantae</taxon>
        <taxon>Streptophyta</taxon>
        <taxon>Embryophyta</taxon>
        <taxon>Tracheophyta</taxon>
        <taxon>Spermatophyta</taxon>
        <taxon>Magnoliopsida</taxon>
        <taxon>Liliopsida</taxon>
        <taxon>Poales</taxon>
        <taxon>Poaceae</taxon>
        <taxon>BOP clade</taxon>
        <taxon>Oryzoideae</taxon>
        <taxon>Oryzeae</taxon>
        <taxon>Oryzinae</taxon>
        <taxon>Oryza</taxon>
    </lineage>
</organism>
<dbReference type="AlphaFoldDB" id="A0A0E0LCV4"/>